<protein>
    <submittedName>
        <fullName evidence="1">Uncharacterized protein</fullName>
    </submittedName>
</protein>
<evidence type="ECO:0000313" key="1">
    <source>
        <dbReference type="EMBL" id="KAJ4495980.1"/>
    </source>
</evidence>
<dbReference type="Proteomes" id="UP001150238">
    <property type="component" value="Unassembled WGS sequence"/>
</dbReference>
<reference evidence="1" key="1">
    <citation type="submission" date="2022-08" db="EMBL/GenBank/DDBJ databases">
        <authorList>
            <consortium name="DOE Joint Genome Institute"/>
            <person name="Min B."/>
            <person name="Riley R."/>
            <person name="Sierra-Patev S."/>
            <person name="Naranjo-Ortiz M."/>
            <person name="Looney B."/>
            <person name="Konkel Z."/>
            <person name="Slot J.C."/>
            <person name="Sakamoto Y."/>
            <person name="Steenwyk J.L."/>
            <person name="Rokas A."/>
            <person name="Carro J."/>
            <person name="Camarero S."/>
            <person name="Ferreira P."/>
            <person name="Molpeceres G."/>
            <person name="Ruiz-Duenas F.J."/>
            <person name="Serrano A."/>
            <person name="Henrissat B."/>
            <person name="Drula E."/>
            <person name="Hughes K.W."/>
            <person name="Mata J.L."/>
            <person name="Ishikawa N.K."/>
            <person name="Vargas-Isla R."/>
            <person name="Ushijima S."/>
            <person name="Smith C.A."/>
            <person name="Ahrendt S."/>
            <person name="Andreopoulos W."/>
            <person name="He G."/>
            <person name="Labutti K."/>
            <person name="Lipzen A."/>
            <person name="Ng V."/>
            <person name="Sandor L."/>
            <person name="Barry K."/>
            <person name="Martinez A.T."/>
            <person name="Xiao Y."/>
            <person name="Gibbons J.G."/>
            <person name="Terashima K."/>
            <person name="Hibbett D.S."/>
            <person name="Grigoriev I.V."/>
        </authorList>
    </citation>
    <scope>NUCLEOTIDE SEQUENCE</scope>
    <source>
        <strain evidence="1">Sp2 HRB7682 ss15</strain>
    </source>
</reference>
<name>A0A9W9E0Y5_9AGAR</name>
<organism evidence="1 2">
    <name type="scientific">Lentinula lateritia</name>
    <dbReference type="NCBI Taxonomy" id="40482"/>
    <lineage>
        <taxon>Eukaryota</taxon>
        <taxon>Fungi</taxon>
        <taxon>Dikarya</taxon>
        <taxon>Basidiomycota</taxon>
        <taxon>Agaricomycotina</taxon>
        <taxon>Agaricomycetes</taxon>
        <taxon>Agaricomycetidae</taxon>
        <taxon>Agaricales</taxon>
        <taxon>Marasmiineae</taxon>
        <taxon>Omphalotaceae</taxon>
        <taxon>Lentinula</taxon>
    </lineage>
</organism>
<comment type="caution">
    <text evidence="1">The sequence shown here is derived from an EMBL/GenBank/DDBJ whole genome shotgun (WGS) entry which is preliminary data.</text>
</comment>
<gene>
    <name evidence="1" type="ORF">C8J55DRAFT_495424</name>
</gene>
<dbReference type="AlphaFoldDB" id="A0A9W9E0Y5"/>
<reference evidence="1" key="2">
    <citation type="journal article" date="2023" name="Proc. Natl. Acad. Sci. U.S.A.">
        <title>A global phylogenomic analysis of the shiitake genus Lentinula.</title>
        <authorList>
            <person name="Sierra-Patev S."/>
            <person name="Min B."/>
            <person name="Naranjo-Ortiz M."/>
            <person name="Looney B."/>
            <person name="Konkel Z."/>
            <person name="Slot J.C."/>
            <person name="Sakamoto Y."/>
            <person name="Steenwyk J.L."/>
            <person name="Rokas A."/>
            <person name="Carro J."/>
            <person name="Camarero S."/>
            <person name="Ferreira P."/>
            <person name="Molpeceres G."/>
            <person name="Ruiz-Duenas F.J."/>
            <person name="Serrano A."/>
            <person name="Henrissat B."/>
            <person name="Drula E."/>
            <person name="Hughes K.W."/>
            <person name="Mata J.L."/>
            <person name="Ishikawa N.K."/>
            <person name="Vargas-Isla R."/>
            <person name="Ushijima S."/>
            <person name="Smith C.A."/>
            <person name="Donoghue J."/>
            <person name="Ahrendt S."/>
            <person name="Andreopoulos W."/>
            <person name="He G."/>
            <person name="LaButti K."/>
            <person name="Lipzen A."/>
            <person name="Ng V."/>
            <person name="Riley R."/>
            <person name="Sandor L."/>
            <person name="Barry K."/>
            <person name="Martinez A.T."/>
            <person name="Xiao Y."/>
            <person name="Gibbons J.G."/>
            <person name="Terashima K."/>
            <person name="Grigoriev I.V."/>
            <person name="Hibbett D."/>
        </authorList>
    </citation>
    <scope>NUCLEOTIDE SEQUENCE</scope>
    <source>
        <strain evidence="1">Sp2 HRB7682 ss15</strain>
    </source>
</reference>
<proteinExistence type="predicted"/>
<dbReference type="EMBL" id="JANVFS010000001">
    <property type="protein sequence ID" value="KAJ4495980.1"/>
    <property type="molecule type" value="Genomic_DNA"/>
</dbReference>
<accession>A0A9W9E0Y5</accession>
<sequence length="170" mass="18912">MQMTVFLSNGVVLFLGSLEPTNFYPSQFPLMFDISYFFEGVVPQDDESLNGSLPVFACNHGCLAMLMDVRKEELAGTRLSPVFPTSSNMDQSPYQIQCLYLYSEWNVCPVNVPPSNDSTTPGSFSSNPTTSIFNLHLPLPAQHQTIGCQCPLFAFNYMCSLSIIQPFKVL</sequence>
<evidence type="ECO:0000313" key="2">
    <source>
        <dbReference type="Proteomes" id="UP001150238"/>
    </source>
</evidence>